<evidence type="ECO:0000256" key="5">
    <source>
        <dbReference type="ARBA" id="ARBA00023136"/>
    </source>
</evidence>
<evidence type="ECO:0000256" key="2">
    <source>
        <dbReference type="ARBA" id="ARBA00022448"/>
    </source>
</evidence>
<dbReference type="InterPro" id="IPR039426">
    <property type="entry name" value="TonB-dep_rcpt-like"/>
</dbReference>
<accession>A0ABD4VTN5</accession>
<evidence type="ECO:0000256" key="1">
    <source>
        <dbReference type="ARBA" id="ARBA00004571"/>
    </source>
</evidence>
<proteinExistence type="inferred from homology"/>
<comment type="similarity">
    <text evidence="7">Belongs to the TonB-dependent receptor family.</text>
</comment>
<dbReference type="Pfam" id="PF13715">
    <property type="entry name" value="CarbopepD_reg_2"/>
    <property type="match status" value="1"/>
</dbReference>
<dbReference type="InterPro" id="IPR011662">
    <property type="entry name" value="Secretin/TonB_short_N"/>
</dbReference>
<gene>
    <name evidence="11" type="ORF">O1422_11885</name>
</gene>
<dbReference type="SUPFAM" id="SSF56935">
    <property type="entry name" value="Porins"/>
    <property type="match status" value="1"/>
</dbReference>
<feature type="signal peptide" evidence="9">
    <location>
        <begin position="1"/>
        <end position="36"/>
    </location>
</feature>
<evidence type="ECO:0000259" key="10">
    <source>
        <dbReference type="SMART" id="SM00965"/>
    </source>
</evidence>
<dbReference type="SMART" id="SM00965">
    <property type="entry name" value="STN"/>
    <property type="match status" value="1"/>
</dbReference>
<dbReference type="Pfam" id="PF07715">
    <property type="entry name" value="Plug"/>
    <property type="match status" value="1"/>
</dbReference>
<keyword evidence="4 7" id="KW-0812">Transmembrane</keyword>
<evidence type="ECO:0000256" key="8">
    <source>
        <dbReference type="SAM" id="MobiDB-lite"/>
    </source>
</evidence>
<keyword evidence="11" id="KW-0675">Receptor</keyword>
<protein>
    <submittedName>
        <fullName evidence="11">TonB-dependent receptor</fullName>
    </submittedName>
</protein>
<comment type="caution">
    <text evidence="11">The sequence shown here is derived from an EMBL/GenBank/DDBJ whole genome shotgun (WGS) entry which is preliminary data.</text>
</comment>
<dbReference type="InterPro" id="IPR008969">
    <property type="entry name" value="CarboxyPept-like_regulatory"/>
</dbReference>
<feature type="chain" id="PRO_5044888138" evidence="9">
    <location>
        <begin position="37"/>
        <end position="1108"/>
    </location>
</feature>
<dbReference type="Gene3D" id="2.170.130.10">
    <property type="entry name" value="TonB-dependent receptor, plug domain"/>
    <property type="match status" value="1"/>
</dbReference>
<dbReference type="SUPFAM" id="SSF49464">
    <property type="entry name" value="Carboxypeptidase regulatory domain-like"/>
    <property type="match status" value="1"/>
</dbReference>
<reference evidence="11" key="1">
    <citation type="submission" date="2022-12" db="EMBL/GenBank/DDBJ databases">
        <title>Development of a Multilocus Sequence Typing Scheme for Bacteroides fragilis Based on Whole Genome Sequencing Data and Clinical Application.</title>
        <authorList>
            <person name="Nielsen F.D."/>
            <person name="Justesen U.S."/>
        </authorList>
    </citation>
    <scope>NUCLEOTIDE SEQUENCE</scope>
    <source>
        <strain evidence="11">BF_BC_ODE_DK_2015_2</strain>
    </source>
</reference>
<feature type="compositionally biased region" description="Polar residues" evidence="8">
    <location>
        <begin position="641"/>
        <end position="656"/>
    </location>
</feature>
<dbReference type="Proteomes" id="UP001075704">
    <property type="component" value="Unassembled WGS sequence"/>
</dbReference>
<keyword evidence="2 7" id="KW-0813">Transport</keyword>
<keyword evidence="3 7" id="KW-1134">Transmembrane beta strand</keyword>
<evidence type="ECO:0000256" key="3">
    <source>
        <dbReference type="ARBA" id="ARBA00022452"/>
    </source>
</evidence>
<organism evidence="11 12">
    <name type="scientific">Bacteroides fragilis</name>
    <dbReference type="NCBI Taxonomy" id="817"/>
    <lineage>
        <taxon>Bacteria</taxon>
        <taxon>Pseudomonadati</taxon>
        <taxon>Bacteroidota</taxon>
        <taxon>Bacteroidia</taxon>
        <taxon>Bacteroidales</taxon>
        <taxon>Bacteroidaceae</taxon>
        <taxon>Bacteroides</taxon>
    </lineage>
</organism>
<keyword evidence="5 7" id="KW-0472">Membrane</keyword>
<dbReference type="InterPro" id="IPR037066">
    <property type="entry name" value="Plug_dom_sf"/>
</dbReference>
<dbReference type="EMBL" id="JAPUAC010000008">
    <property type="protein sequence ID" value="MCZ2654860.1"/>
    <property type="molecule type" value="Genomic_DNA"/>
</dbReference>
<dbReference type="RefSeq" id="WP_269098330.1">
    <property type="nucleotide sequence ID" value="NZ_JAPUAC010000008.1"/>
</dbReference>
<keyword evidence="9" id="KW-0732">Signal</keyword>
<dbReference type="InterPro" id="IPR023997">
    <property type="entry name" value="TonB-dep_OMP_SusC/RagA_CS"/>
</dbReference>
<dbReference type="NCBIfam" id="TIGR04057">
    <property type="entry name" value="SusC_RagA_signa"/>
    <property type="match status" value="1"/>
</dbReference>
<sequence length="1108" mass="123164">MRKCNMRWFSPQRMKKHLAFALAVSLIAMVPVSAFAQVLKISMTKTNVSIESVLRELEKQSEYTFFYNDNQVKLNKKVSINVSDAPIETVLNEVFKNSGYTYKIVDNQIVVSTVTAAAKDVQAVQQQKQRKITGVVKDAMGEAIIGASVVEKGNPTNGTITNIEGEFTLNTAGKELQITYIGYMPEVVSLKSNVTSYNVIMKEDTKTLDEVVVVGYGVQKKANLTGSVASISAEALESRSVASVSAAMAGTMPGVTTIQTSGAPGAQTGSITIRGKNSINAGSPLTIVDGVPGSMNNIDPQDIETITVLKDAASSAIYGVQAANGVILITTKKGKKGQKARVSYSGSVSWASPTAKLDFLGSADYAMLYNEAVKNENPNAVLPYTQEDIELFRNGSDPIGHPNTNWYDEVFKKNGLETQHSFSISGGSENTTYSASVGYLRQNGLTDEKNYDRYNGRINIDSQISKWFSAGINASAYRGTSRDASENFGTLMSQVNRLSPTYSVYDQEGEFAYNGQANPVASMGRSGFYRQMDQQLNATLYGTIHLLPELTVKGLFSLRHDYRNVDSFKKHWSYGTYDSGLREGADNYYNWNWYTTQVLANYNKSFKKHTIGVLLGFEQVEHIYKYTETSRKGGGSDELTESLNTLDKGSQTNNDGGSEVARRSYFGRIQYDYSDKYLFEMNLRADASSRFPKDNRWGIFPALSAGWRISEEAFIRDNVEWLSNLKLRLGWGRTGNEELKDGDRYASVATYAYNSKDNPFLFGNALYQTAFESRYVNNNLKWATVTNYEVGLEAGFLNNKLGFELSVYKKITDDMLLYLPIQGVIGMSAPAQNAGSVENTGFDLNIFHNNHINKDWSYAINLNMAYVKNEITDMRGTEGVDPDNGKYWRLEGYPIGSFYGYKAIGYFNTEEELANQPKRTGKEQLGDIKYADLNGDGKIDAANDRTIIGKNFPSWTGGLNIALYYKDFDFSMLFQGAFDVDGYYNGEASYAFYNGGKVLKKHLDRWTPENHNASYPRITKDSQINYETSSFWLQNASYVRLKNVSLGYNLPKSWLSKVGVERIKVYVAGENLLTFTGLDGIDPEAPSDNRGAFYSNVKKVSLGLKVQF</sequence>
<dbReference type="GO" id="GO:0009279">
    <property type="term" value="C:cell outer membrane"/>
    <property type="evidence" value="ECO:0007669"/>
    <property type="project" value="UniProtKB-SubCell"/>
</dbReference>
<name>A0ABD4VTN5_BACFG</name>
<evidence type="ECO:0000256" key="4">
    <source>
        <dbReference type="ARBA" id="ARBA00022692"/>
    </source>
</evidence>
<evidence type="ECO:0000313" key="12">
    <source>
        <dbReference type="Proteomes" id="UP001075704"/>
    </source>
</evidence>
<dbReference type="InterPro" id="IPR023996">
    <property type="entry name" value="TonB-dep_OMP_SusC/RagA"/>
</dbReference>
<dbReference type="PROSITE" id="PS52016">
    <property type="entry name" value="TONB_DEPENDENT_REC_3"/>
    <property type="match status" value="1"/>
</dbReference>
<dbReference type="Gene3D" id="3.55.50.30">
    <property type="match status" value="1"/>
</dbReference>
<evidence type="ECO:0000256" key="9">
    <source>
        <dbReference type="SAM" id="SignalP"/>
    </source>
</evidence>
<comment type="subcellular location">
    <subcellularLocation>
        <location evidence="1 7">Cell outer membrane</location>
        <topology evidence="1 7">Multi-pass membrane protein</topology>
    </subcellularLocation>
</comment>
<keyword evidence="6 7" id="KW-0998">Cell outer membrane</keyword>
<dbReference type="Gene3D" id="2.40.170.20">
    <property type="entry name" value="TonB-dependent receptor, beta-barrel domain"/>
    <property type="match status" value="1"/>
</dbReference>
<evidence type="ECO:0000256" key="7">
    <source>
        <dbReference type="PROSITE-ProRule" id="PRU01360"/>
    </source>
</evidence>
<feature type="domain" description="Secretin/TonB short N-terminal" evidence="10">
    <location>
        <begin position="63"/>
        <end position="114"/>
    </location>
</feature>
<dbReference type="InterPro" id="IPR012910">
    <property type="entry name" value="Plug_dom"/>
</dbReference>
<dbReference type="FunFam" id="2.170.130.10:FF:000003">
    <property type="entry name" value="SusC/RagA family TonB-linked outer membrane protein"/>
    <property type="match status" value="1"/>
</dbReference>
<dbReference type="InterPro" id="IPR036942">
    <property type="entry name" value="Beta-barrel_TonB_sf"/>
</dbReference>
<dbReference type="Pfam" id="PF07660">
    <property type="entry name" value="STN"/>
    <property type="match status" value="1"/>
</dbReference>
<dbReference type="AlphaFoldDB" id="A0ABD4VTN5"/>
<feature type="region of interest" description="Disordered" evidence="8">
    <location>
        <begin position="630"/>
        <end position="659"/>
    </location>
</feature>
<dbReference type="NCBIfam" id="TIGR04056">
    <property type="entry name" value="OMP_RagA_SusC"/>
    <property type="match status" value="1"/>
</dbReference>
<evidence type="ECO:0000313" key="11">
    <source>
        <dbReference type="EMBL" id="MCZ2654860.1"/>
    </source>
</evidence>
<evidence type="ECO:0000256" key="6">
    <source>
        <dbReference type="ARBA" id="ARBA00023237"/>
    </source>
</evidence>